<dbReference type="Gene3D" id="3.40.630.30">
    <property type="match status" value="1"/>
</dbReference>
<dbReference type="InterPro" id="IPR050769">
    <property type="entry name" value="NAT_camello-type"/>
</dbReference>
<dbReference type="STRING" id="1419482.SAMN05444266_10597"/>
<dbReference type="EMBL" id="FRBL01000005">
    <property type="protein sequence ID" value="SHL81848.1"/>
    <property type="molecule type" value="Genomic_DNA"/>
</dbReference>
<dbReference type="CDD" id="cd04301">
    <property type="entry name" value="NAT_SF"/>
    <property type="match status" value="1"/>
</dbReference>
<evidence type="ECO:0000313" key="4">
    <source>
        <dbReference type="Proteomes" id="UP000184420"/>
    </source>
</evidence>
<dbReference type="Proteomes" id="UP000184420">
    <property type="component" value="Unassembled WGS sequence"/>
</dbReference>
<dbReference type="AlphaFoldDB" id="A0A1M7DR21"/>
<dbReference type="InterPro" id="IPR000182">
    <property type="entry name" value="GNAT_dom"/>
</dbReference>
<dbReference type="InterPro" id="IPR016181">
    <property type="entry name" value="Acyl_CoA_acyltransferase"/>
</dbReference>
<reference evidence="3 4" key="1">
    <citation type="submission" date="2016-11" db="EMBL/GenBank/DDBJ databases">
        <authorList>
            <person name="Jaros S."/>
            <person name="Januszkiewicz K."/>
            <person name="Wedrychowicz H."/>
        </authorList>
    </citation>
    <scope>NUCLEOTIDE SEQUENCE [LARGE SCALE GENOMIC DNA]</scope>
    <source>
        <strain evidence="3 4">DSM 27406</strain>
    </source>
</reference>
<sequence>MLMLNFRIIEYGSCDYHNMVALRDEILRKPLGLTFSEDYLQQEINDVLIGAFYTDNDSTSIVGCCILTPYEEEDVVQLRQMAVASNVQRKGIGSDIISYAEDLARNDGFKVLMMHARQEATGFYQKLGYTRIGQEFTEVGIPHFEMRKNLI</sequence>
<dbReference type="Pfam" id="PF13673">
    <property type="entry name" value="Acetyltransf_10"/>
    <property type="match status" value="1"/>
</dbReference>
<name>A0A1M7DR21_9BACT</name>
<dbReference type="PANTHER" id="PTHR13947">
    <property type="entry name" value="GNAT FAMILY N-ACETYLTRANSFERASE"/>
    <property type="match status" value="1"/>
</dbReference>
<proteinExistence type="predicted"/>
<accession>A0A1M7DR21</accession>
<evidence type="ECO:0000256" key="1">
    <source>
        <dbReference type="ARBA" id="ARBA00022679"/>
    </source>
</evidence>
<keyword evidence="1 3" id="KW-0808">Transferase</keyword>
<dbReference type="GO" id="GO:0008080">
    <property type="term" value="F:N-acetyltransferase activity"/>
    <property type="evidence" value="ECO:0007669"/>
    <property type="project" value="InterPro"/>
</dbReference>
<evidence type="ECO:0000313" key="3">
    <source>
        <dbReference type="EMBL" id="SHL81848.1"/>
    </source>
</evidence>
<protein>
    <submittedName>
        <fullName evidence="3">Acetyltransferase (GNAT) domain-containing protein</fullName>
    </submittedName>
</protein>
<evidence type="ECO:0000259" key="2">
    <source>
        <dbReference type="PROSITE" id="PS51186"/>
    </source>
</evidence>
<keyword evidence="4" id="KW-1185">Reference proteome</keyword>
<feature type="domain" description="N-acetyltransferase" evidence="2">
    <location>
        <begin position="4"/>
        <end position="151"/>
    </location>
</feature>
<gene>
    <name evidence="3" type="ORF">SAMN05444266_10597</name>
</gene>
<organism evidence="3 4">
    <name type="scientific">Chitinophaga jiangningensis</name>
    <dbReference type="NCBI Taxonomy" id="1419482"/>
    <lineage>
        <taxon>Bacteria</taxon>
        <taxon>Pseudomonadati</taxon>
        <taxon>Bacteroidota</taxon>
        <taxon>Chitinophagia</taxon>
        <taxon>Chitinophagales</taxon>
        <taxon>Chitinophagaceae</taxon>
        <taxon>Chitinophaga</taxon>
    </lineage>
</organism>
<dbReference type="PANTHER" id="PTHR13947:SF37">
    <property type="entry name" value="LD18367P"/>
    <property type="match status" value="1"/>
</dbReference>
<dbReference type="SUPFAM" id="SSF55729">
    <property type="entry name" value="Acyl-CoA N-acyltransferases (Nat)"/>
    <property type="match status" value="1"/>
</dbReference>
<dbReference type="PROSITE" id="PS51186">
    <property type="entry name" value="GNAT"/>
    <property type="match status" value="1"/>
</dbReference>